<dbReference type="AlphaFoldDB" id="A0A922I8B2"/>
<reference evidence="9" key="1">
    <citation type="submission" date="2013-05" db="EMBL/GenBank/DDBJ databases">
        <authorList>
            <person name="Yim A.K.Y."/>
            <person name="Chan T.F."/>
            <person name="Ji K.M."/>
            <person name="Liu X.Y."/>
            <person name="Zhou J.W."/>
            <person name="Li R.Q."/>
            <person name="Yang K.Y."/>
            <person name="Li J."/>
            <person name="Li M."/>
            <person name="Law P.T.W."/>
            <person name="Wu Y.L."/>
            <person name="Cai Z.L."/>
            <person name="Qin H."/>
            <person name="Bao Y."/>
            <person name="Leung R.K.K."/>
            <person name="Ng P.K.S."/>
            <person name="Zou J."/>
            <person name="Zhong X.J."/>
            <person name="Ran P.X."/>
            <person name="Zhong N.S."/>
            <person name="Liu Z.G."/>
            <person name="Tsui S.K.W."/>
        </authorList>
    </citation>
    <scope>NUCLEOTIDE SEQUENCE</scope>
    <source>
        <strain evidence="9">Derf</strain>
        <tissue evidence="9">Whole organism</tissue>
    </source>
</reference>
<accession>A0A922I8B2</accession>
<evidence type="ECO:0000256" key="4">
    <source>
        <dbReference type="ARBA" id="ARBA00022963"/>
    </source>
</evidence>
<proteinExistence type="inferred from homology"/>
<dbReference type="SUPFAM" id="SSF53474">
    <property type="entry name" value="alpha/beta-Hydrolases"/>
    <property type="match status" value="1"/>
</dbReference>
<dbReference type="InterPro" id="IPR025483">
    <property type="entry name" value="Lipase_euk"/>
</dbReference>
<dbReference type="PANTHER" id="PTHR11005">
    <property type="entry name" value="LYSOSOMAL ACID LIPASE-RELATED"/>
    <property type="match status" value="1"/>
</dbReference>
<evidence type="ECO:0000256" key="7">
    <source>
        <dbReference type="PIRSR" id="PIRSR000862-1"/>
    </source>
</evidence>
<dbReference type="Proteomes" id="UP000790347">
    <property type="component" value="Unassembled WGS sequence"/>
</dbReference>
<organism evidence="9 10">
    <name type="scientific">Dermatophagoides farinae</name>
    <name type="common">American house dust mite</name>
    <dbReference type="NCBI Taxonomy" id="6954"/>
    <lineage>
        <taxon>Eukaryota</taxon>
        <taxon>Metazoa</taxon>
        <taxon>Ecdysozoa</taxon>
        <taxon>Arthropoda</taxon>
        <taxon>Chelicerata</taxon>
        <taxon>Arachnida</taxon>
        <taxon>Acari</taxon>
        <taxon>Acariformes</taxon>
        <taxon>Sarcoptiformes</taxon>
        <taxon>Astigmata</taxon>
        <taxon>Psoroptidia</taxon>
        <taxon>Analgoidea</taxon>
        <taxon>Pyroglyphidae</taxon>
        <taxon>Dermatophagoidinae</taxon>
        <taxon>Dermatophagoides</taxon>
    </lineage>
</organism>
<dbReference type="EMBL" id="ASGP02000002">
    <property type="protein sequence ID" value="KAH9521864.1"/>
    <property type="molecule type" value="Genomic_DNA"/>
</dbReference>
<evidence type="ECO:0000259" key="8">
    <source>
        <dbReference type="Pfam" id="PF04083"/>
    </source>
</evidence>
<evidence type="ECO:0000313" key="10">
    <source>
        <dbReference type="Proteomes" id="UP000790347"/>
    </source>
</evidence>
<evidence type="ECO:0000256" key="3">
    <source>
        <dbReference type="ARBA" id="ARBA00022801"/>
    </source>
</evidence>
<keyword evidence="6" id="KW-0325">Glycoprotein</keyword>
<protein>
    <submittedName>
        <fullName evidence="9">Alpha/beta-hydrolase lipase region</fullName>
    </submittedName>
</protein>
<keyword evidence="10" id="KW-1185">Reference proteome</keyword>
<dbReference type="InterPro" id="IPR006693">
    <property type="entry name" value="AB_hydrolase_lipase"/>
</dbReference>
<comment type="caution">
    <text evidence="9">The sequence shown here is derived from an EMBL/GenBank/DDBJ whole genome shotgun (WGS) entry which is preliminary data.</text>
</comment>
<dbReference type="GO" id="GO:0016788">
    <property type="term" value="F:hydrolase activity, acting on ester bonds"/>
    <property type="evidence" value="ECO:0007669"/>
    <property type="project" value="InterPro"/>
</dbReference>
<gene>
    <name evidence="9" type="primary">lipl-2_4</name>
    <name evidence="9" type="ORF">DERF_005487</name>
</gene>
<dbReference type="Pfam" id="PF04083">
    <property type="entry name" value="Abhydro_lipase"/>
    <property type="match status" value="1"/>
</dbReference>
<feature type="domain" description="Partial AB-hydrolase lipase" evidence="8">
    <location>
        <begin position="12"/>
        <end position="67"/>
    </location>
</feature>
<keyword evidence="5" id="KW-0443">Lipid metabolism</keyword>
<sequence>FDLNPDIFRTTPELITSRGFVPEQHLITTDDGYVLVVFRIINPYVKQVKRPIILWHGLGVSSDSWLFSTEGRINASGIYVENSRLINDCNESVTNSLGFTLASCGWDVWLPNSRSGHYSVGHVKLDPNRDPLYWKFNLNELALYDIPAVVEFVLHTTGHKTVGYVAHSLGTDQMFALQSLIPESGKLFEPFIALAPVAYLGGIWSVARFGVPLEPLLRAFPGPLGVPAPIMQLIAVVICGNEYLNDICLDTLNLIDGADNPNFNRSTVTVEVAHSAVTSSTWLLAHLAQMVTSNRYQMMNHGRVENILRYGQSEPPAYPLGDITSPNIALFRGQNDALADVYDVQHLIDSLKVKLLDNYIVPYEKWEHHDFQVAITQGFYVNRRVLQLLAKFDHAS</sequence>
<evidence type="ECO:0000256" key="6">
    <source>
        <dbReference type="ARBA" id="ARBA00023180"/>
    </source>
</evidence>
<feature type="non-terminal residue" evidence="9">
    <location>
        <position position="396"/>
    </location>
</feature>
<feature type="active site" description="Charge relay system" evidence="7">
    <location>
        <position position="368"/>
    </location>
</feature>
<dbReference type="PIRSF" id="PIRSF000862">
    <property type="entry name" value="Steryl_ester_lip"/>
    <property type="match status" value="1"/>
</dbReference>
<dbReference type="FunFam" id="3.40.50.1820:FF:000057">
    <property type="entry name" value="Lipase"/>
    <property type="match status" value="1"/>
</dbReference>
<reference evidence="9" key="2">
    <citation type="journal article" date="2022" name="Res Sq">
        <title>Comparative Genomics Reveals Insights into the Divergent Evolution of Astigmatic Mites and Household Pest Adaptations.</title>
        <authorList>
            <person name="Xiong Q."/>
            <person name="Wan A.T.-Y."/>
            <person name="Liu X.-Y."/>
            <person name="Fung C.S.-H."/>
            <person name="Xiao X."/>
            <person name="Malainual N."/>
            <person name="Hou J."/>
            <person name="Wang L."/>
            <person name="Wang M."/>
            <person name="Yang K."/>
            <person name="Cui Y."/>
            <person name="Leung E."/>
            <person name="Nong W."/>
            <person name="Shin S.-K."/>
            <person name="Au S."/>
            <person name="Jeong K.Y."/>
            <person name="Chew F.T."/>
            <person name="Hui J."/>
            <person name="Leung T.F."/>
            <person name="Tungtrongchitr A."/>
            <person name="Zhong N."/>
            <person name="Liu Z."/>
            <person name="Tsui S."/>
        </authorList>
    </citation>
    <scope>NUCLEOTIDE SEQUENCE</scope>
    <source>
        <strain evidence="9">Derf</strain>
        <tissue evidence="9">Whole organism</tissue>
    </source>
</reference>
<keyword evidence="4" id="KW-0442">Lipid degradation</keyword>
<keyword evidence="2" id="KW-0732">Signal</keyword>
<evidence type="ECO:0000256" key="2">
    <source>
        <dbReference type="ARBA" id="ARBA00022729"/>
    </source>
</evidence>
<dbReference type="InterPro" id="IPR029058">
    <property type="entry name" value="AB_hydrolase_fold"/>
</dbReference>
<name>A0A922I8B2_DERFA</name>
<comment type="similarity">
    <text evidence="1">Belongs to the AB hydrolase superfamily. Lipase family.</text>
</comment>
<feature type="active site" description="Nucleophile" evidence="7">
    <location>
        <position position="168"/>
    </location>
</feature>
<feature type="active site" description="Charge relay system" evidence="7">
    <location>
        <position position="336"/>
    </location>
</feature>
<dbReference type="Gene3D" id="3.40.50.1820">
    <property type="entry name" value="alpha/beta hydrolase"/>
    <property type="match status" value="1"/>
</dbReference>
<evidence type="ECO:0000256" key="1">
    <source>
        <dbReference type="ARBA" id="ARBA00010701"/>
    </source>
</evidence>
<evidence type="ECO:0000313" key="9">
    <source>
        <dbReference type="EMBL" id="KAH9521864.1"/>
    </source>
</evidence>
<dbReference type="GO" id="GO:0016042">
    <property type="term" value="P:lipid catabolic process"/>
    <property type="evidence" value="ECO:0007669"/>
    <property type="project" value="UniProtKB-KW"/>
</dbReference>
<keyword evidence="3" id="KW-0378">Hydrolase</keyword>
<evidence type="ECO:0000256" key="5">
    <source>
        <dbReference type="ARBA" id="ARBA00023098"/>
    </source>
</evidence>